<reference evidence="2" key="1">
    <citation type="journal article" date="2020" name="bioRxiv">
        <title>A rank-normalized archaeal taxonomy based on genome phylogeny resolves widespread incomplete and uneven classifications.</title>
        <authorList>
            <person name="Rinke C."/>
            <person name="Chuvochina M."/>
            <person name="Mussig A.J."/>
            <person name="Chaumeil P.-A."/>
            <person name="Waite D.W."/>
            <person name="Whitman W.B."/>
            <person name="Parks D.H."/>
            <person name="Hugenholtz P."/>
        </authorList>
    </citation>
    <scope>NUCLEOTIDE SEQUENCE</scope>
    <source>
        <strain evidence="2">UBA8834</strain>
    </source>
</reference>
<name>A0A832T1B1_PYRHR</name>
<dbReference type="GeneID" id="1443319"/>
<proteinExistence type="predicted"/>
<comment type="caution">
    <text evidence="2">The sequence shown here is derived from an EMBL/GenBank/DDBJ whole genome shotgun (WGS) entry which is preliminary data.</text>
</comment>
<evidence type="ECO:0000256" key="1">
    <source>
        <dbReference type="SAM" id="Coils"/>
    </source>
</evidence>
<dbReference type="AlphaFoldDB" id="A0A832T1B1"/>
<dbReference type="RefSeq" id="WP_010885084.1">
    <property type="nucleotide sequence ID" value="NZ_DUJN01000008.1"/>
</dbReference>
<keyword evidence="1" id="KW-0175">Coiled coil</keyword>
<feature type="coiled-coil region" evidence="1">
    <location>
        <begin position="194"/>
        <end position="231"/>
    </location>
</feature>
<dbReference type="OMA" id="YANIENE"/>
<organism evidence="2 3">
    <name type="scientific">Pyrococcus horikoshii</name>
    <dbReference type="NCBI Taxonomy" id="53953"/>
    <lineage>
        <taxon>Archaea</taxon>
        <taxon>Methanobacteriati</taxon>
        <taxon>Methanobacteriota</taxon>
        <taxon>Thermococci</taxon>
        <taxon>Thermococcales</taxon>
        <taxon>Thermococcaceae</taxon>
        <taxon>Pyrococcus</taxon>
    </lineage>
</organism>
<sequence>MKTPIKKVILAIILTIAILTPTLANSHIYDVNGLVKILENSIEICKILGYDDVANHLEEESSRVGELLSSDNIEKAFSLTFSSSREVTNLVEKERVELPPEFEVRGELDRLEFYVSILNETGQDVDPIIKEIDEARSSLKKGDLDKARKHIKNGEKKLNLYIPERSFQGEPTTLFNLLLRKYNATIKYAIQVGVALNESEYAKLEEKIEKIKEIMKNAENLAEENRDIEALVLLQENLDTLTYLQEELNHYHREIIERLFRENSRLLILKLEIVAKQYKGGKLRELVDVASFDLDLAKEDLRLNRTEIAYLRVLRASKILDYVAREEGR</sequence>
<protein>
    <submittedName>
        <fullName evidence="2">Uncharacterized protein</fullName>
    </submittedName>
</protein>
<dbReference type="Proteomes" id="UP000617544">
    <property type="component" value="Unassembled WGS sequence"/>
</dbReference>
<accession>A0A832T1B1</accession>
<evidence type="ECO:0000313" key="2">
    <source>
        <dbReference type="EMBL" id="HII61944.1"/>
    </source>
</evidence>
<gene>
    <name evidence="2" type="ORF">HA331_09465</name>
</gene>
<evidence type="ECO:0000313" key="3">
    <source>
        <dbReference type="Proteomes" id="UP000617544"/>
    </source>
</evidence>
<dbReference type="EMBL" id="DUJN01000008">
    <property type="protein sequence ID" value="HII61944.1"/>
    <property type="molecule type" value="Genomic_DNA"/>
</dbReference>